<name>A0A1C3XF62_9HYPH</name>
<sequence length="66" mass="7318">MSRESPSVRHPLWRTIGMSVSACSAYAESDPDEAVSKKALMGALTLDLNFISLFVMLLRFTGQRRA</sequence>
<evidence type="ECO:0000313" key="3">
    <source>
        <dbReference type="Proteomes" id="UP000199205"/>
    </source>
</evidence>
<dbReference type="EMBL" id="FMAF01000035">
    <property type="protein sequence ID" value="SCB50901.1"/>
    <property type="molecule type" value="Genomic_DNA"/>
</dbReference>
<gene>
    <name evidence="2" type="ORF">GA0061101_13541</name>
</gene>
<dbReference type="AlphaFoldDB" id="A0A1C3XF62"/>
<dbReference type="RefSeq" id="WP_092576819.1">
    <property type="nucleotide sequence ID" value="NZ_FMAF01000035.1"/>
</dbReference>
<organism evidence="2 3">
    <name type="scientific">Rhizobium lusitanum</name>
    <dbReference type="NCBI Taxonomy" id="293958"/>
    <lineage>
        <taxon>Bacteria</taxon>
        <taxon>Pseudomonadati</taxon>
        <taxon>Pseudomonadota</taxon>
        <taxon>Alphaproteobacteria</taxon>
        <taxon>Hyphomicrobiales</taxon>
        <taxon>Rhizobiaceae</taxon>
        <taxon>Rhizobium/Agrobacterium group</taxon>
        <taxon>Rhizobium</taxon>
    </lineage>
</organism>
<accession>A0A1C3XF62</accession>
<keyword evidence="1" id="KW-0812">Transmembrane</keyword>
<keyword evidence="1" id="KW-0472">Membrane</keyword>
<protein>
    <submittedName>
        <fullName evidence="2">Uncharacterized protein</fullName>
    </submittedName>
</protein>
<proteinExistence type="predicted"/>
<keyword evidence="1" id="KW-1133">Transmembrane helix</keyword>
<dbReference type="Proteomes" id="UP000199205">
    <property type="component" value="Unassembled WGS sequence"/>
</dbReference>
<feature type="transmembrane region" description="Helical" evidence="1">
    <location>
        <begin position="39"/>
        <end position="60"/>
    </location>
</feature>
<reference evidence="2 3" key="1">
    <citation type="submission" date="2016-08" db="EMBL/GenBank/DDBJ databases">
        <authorList>
            <person name="Seilhamer J.J."/>
        </authorList>
    </citation>
    <scope>NUCLEOTIDE SEQUENCE [LARGE SCALE GENOMIC DNA]</scope>
    <source>
        <strain evidence="2 3">P1-7</strain>
    </source>
</reference>
<evidence type="ECO:0000256" key="1">
    <source>
        <dbReference type="SAM" id="Phobius"/>
    </source>
</evidence>
<evidence type="ECO:0000313" key="2">
    <source>
        <dbReference type="EMBL" id="SCB50901.1"/>
    </source>
</evidence>